<evidence type="ECO:0000256" key="1">
    <source>
        <dbReference type="SAM" id="MobiDB-lite"/>
    </source>
</evidence>
<dbReference type="AlphaFoldDB" id="A0A7J6XEG0"/>
<organism evidence="2 3">
    <name type="scientific">Thalictrum thalictroides</name>
    <name type="common">Rue-anemone</name>
    <name type="synonym">Anemone thalictroides</name>
    <dbReference type="NCBI Taxonomy" id="46969"/>
    <lineage>
        <taxon>Eukaryota</taxon>
        <taxon>Viridiplantae</taxon>
        <taxon>Streptophyta</taxon>
        <taxon>Embryophyta</taxon>
        <taxon>Tracheophyta</taxon>
        <taxon>Spermatophyta</taxon>
        <taxon>Magnoliopsida</taxon>
        <taxon>Ranunculales</taxon>
        <taxon>Ranunculaceae</taxon>
        <taxon>Thalictroideae</taxon>
        <taxon>Thalictrum</taxon>
    </lineage>
</organism>
<gene>
    <name evidence="2" type="ORF">FRX31_003674</name>
</gene>
<evidence type="ECO:0000313" key="2">
    <source>
        <dbReference type="EMBL" id="KAF5206750.1"/>
    </source>
</evidence>
<accession>A0A7J6XEG0</accession>
<name>A0A7J6XEG0_THATH</name>
<dbReference type="PANTHER" id="PTHR31065">
    <property type="entry name" value="PLATZ TRANSCRIPTION FACTOR FAMILY PROTEIN"/>
    <property type="match status" value="1"/>
</dbReference>
<protein>
    <submittedName>
        <fullName evidence="2">Uncharacterized protein</fullName>
    </submittedName>
</protein>
<proteinExistence type="predicted"/>
<reference evidence="2 3" key="1">
    <citation type="submission" date="2020-06" db="EMBL/GenBank/DDBJ databases">
        <title>Transcriptomic and genomic resources for Thalictrum thalictroides and T. hernandezii: Facilitating candidate gene discovery in an emerging model plant lineage.</title>
        <authorList>
            <person name="Arias T."/>
            <person name="Riano-Pachon D.M."/>
            <person name="Di Stilio V.S."/>
        </authorList>
    </citation>
    <scope>NUCLEOTIDE SEQUENCE [LARGE SCALE GENOMIC DNA]</scope>
    <source>
        <strain evidence="3">cv. WT478/WT964</strain>
        <tissue evidence="2">Leaves</tissue>
    </source>
</reference>
<evidence type="ECO:0000313" key="3">
    <source>
        <dbReference type="Proteomes" id="UP000554482"/>
    </source>
</evidence>
<comment type="caution">
    <text evidence="2">The sequence shown here is derived from an EMBL/GenBank/DDBJ whole genome shotgun (WGS) entry which is preliminary data.</text>
</comment>
<feature type="region of interest" description="Disordered" evidence="1">
    <location>
        <begin position="79"/>
        <end position="112"/>
    </location>
</feature>
<sequence length="141" mass="15899">MTVSNIRTYKNNGSRVVFLNPREVIKPLKSNGDASCERCERSLSEPQNCYCSIACKLAVCTNSGKDLFPIQNQELCGLSPDANEDSGSDTKEDDSSGSLRVQTDWKEGSPFHRHCLNDSPSFRLKHHFLKRKGFPRRAPFF</sequence>
<dbReference type="InterPro" id="IPR006734">
    <property type="entry name" value="PLATZ"/>
</dbReference>
<keyword evidence="3" id="KW-1185">Reference proteome</keyword>
<dbReference type="OrthoDB" id="724537at2759"/>
<dbReference type="EMBL" id="JABWDY010002313">
    <property type="protein sequence ID" value="KAF5206750.1"/>
    <property type="molecule type" value="Genomic_DNA"/>
</dbReference>
<dbReference type="Pfam" id="PF04640">
    <property type="entry name" value="PLATZ"/>
    <property type="match status" value="1"/>
</dbReference>
<dbReference type="Proteomes" id="UP000554482">
    <property type="component" value="Unassembled WGS sequence"/>
</dbReference>
<dbReference type="PANTHER" id="PTHR31065:SF1">
    <property type="entry name" value="OS09G0116050 PROTEIN"/>
    <property type="match status" value="1"/>
</dbReference>